<accession>A0ABN0MTH8</accession>
<reference evidence="1" key="1">
    <citation type="submission" date="2013-04" db="EMBL/GenBank/DDBJ databases">
        <title>Genome sequence of Chlamydia psittaci 10_881_SC42.</title>
        <authorList>
            <person name="Huot-Creasy H."/>
            <person name="McCracken C.L."/>
            <person name="Humphries M."/>
            <person name="Sachse K."/>
            <person name="Laroucau K."/>
            <person name="Bavoil P."/>
            <person name="Myers G.S."/>
        </authorList>
    </citation>
    <scope>NUCLEOTIDE SEQUENCE [LARGE SCALE GENOMIC DNA]</scope>
    <source>
        <strain evidence="1">10_881_SC42</strain>
    </source>
</reference>
<evidence type="ECO:0000313" key="2">
    <source>
        <dbReference type="Proteomes" id="UP000014821"/>
    </source>
</evidence>
<organism evidence="1 2">
    <name type="scientific">Chlamydia avium</name>
    <dbReference type="NCBI Taxonomy" id="1457141"/>
    <lineage>
        <taxon>Bacteria</taxon>
        <taxon>Pseudomonadati</taxon>
        <taxon>Chlamydiota</taxon>
        <taxon>Chlamydiia</taxon>
        <taxon>Chlamydiales</taxon>
        <taxon>Chlamydiaceae</taxon>
        <taxon>Chlamydia/Chlamydophila group</taxon>
        <taxon>Chlamydia</taxon>
    </lineage>
</organism>
<evidence type="ECO:0000313" key="1">
    <source>
        <dbReference type="EMBL" id="EPP38821.1"/>
    </source>
</evidence>
<protein>
    <submittedName>
        <fullName evidence="1">Uncharacterized protein</fullName>
    </submittedName>
</protein>
<dbReference type="Proteomes" id="UP000014821">
    <property type="component" value="Unassembled WGS sequence"/>
</dbReference>
<name>A0ABN0MTH8_9CHLA</name>
<dbReference type="EMBL" id="ATND01000001">
    <property type="protein sequence ID" value="EPP38821.1"/>
    <property type="molecule type" value="Genomic_DNA"/>
</dbReference>
<dbReference type="RefSeq" id="WP_020355884.1">
    <property type="nucleotide sequence ID" value="NZ_KE360587.1"/>
</dbReference>
<keyword evidence="2" id="KW-1185">Reference proteome</keyword>
<sequence>MLFSHGQAECFEYTILASRNCALDIAKEVIANILMMNYPGVMHSQGQISMRSLAKVHSACVTYLRDHLQKLRAKQIIAYGYSLGIGMRAAFLESKITDGSDGDGFLIKDHARRSLSAIAML</sequence>
<gene>
    <name evidence="1" type="ORF">CP10881SC42_0415</name>
</gene>
<dbReference type="InterPro" id="IPR008536">
    <property type="entry name" value="DUF818"/>
</dbReference>
<proteinExistence type="predicted"/>
<comment type="caution">
    <text evidence="1">The sequence shown here is derived from an EMBL/GenBank/DDBJ whole genome shotgun (WGS) entry which is preliminary data.</text>
</comment>
<dbReference type="Pfam" id="PF05677">
    <property type="entry name" value="DUF818"/>
    <property type="match status" value="1"/>
</dbReference>